<feature type="signal peptide" evidence="5">
    <location>
        <begin position="1"/>
        <end position="21"/>
    </location>
</feature>
<dbReference type="InterPro" id="IPR050695">
    <property type="entry name" value="N-acetylmuramoyl_amidase_3"/>
</dbReference>
<dbReference type="SUPFAM" id="SSF49464">
    <property type="entry name" value="Carboxypeptidase regulatory domain-like"/>
    <property type="match status" value="1"/>
</dbReference>
<protein>
    <recommendedName>
        <fullName evidence="2">N-acetylmuramoyl-L-alanine amidase</fullName>
        <ecNumber evidence="2">3.5.1.28</ecNumber>
    </recommendedName>
</protein>
<dbReference type="Pfam" id="PF18962">
    <property type="entry name" value="Por_Secre_tail"/>
    <property type="match status" value="1"/>
</dbReference>
<dbReference type="Pfam" id="PF13205">
    <property type="entry name" value="Big_5"/>
    <property type="match status" value="1"/>
</dbReference>
<dbReference type="SUPFAM" id="SSF53187">
    <property type="entry name" value="Zn-dependent exopeptidases"/>
    <property type="match status" value="1"/>
</dbReference>
<evidence type="ECO:0000313" key="8">
    <source>
        <dbReference type="Proteomes" id="UP001139125"/>
    </source>
</evidence>
<dbReference type="PANTHER" id="PTHR30404:SF0">
    <property type="entry name" value="N-ACETYLMURAMOYL-L-ALANINE AMIDASE AMIC"/>
    <property type="match status" value="1"/>
</dbReference>
<feature type="domain" description="MurNAc-LAA" evidence="6">
    <location>
        <begin position="92"/>
        <end position="228"/>
    </location>
</feature>
<dbReference type="GO" id="GO:0030288">
    <property type="term" value="C:outer membrane-bounded periplasmic space"/>
    <property type="evidence" value="ECO:0007669"/>
    <property type="project" value="TreeGrafter"/>
</dbReference>
<dbReference type="Pfam" id="PF01520">
    <property type="entry name" value="Amidase_3"/>
    <property type="match status" value="1"/>
</dbReference>
<dbReference type="RefSeq" id="WP_255134854.1">
    <property type="nucleotide sequence ID" value="NZ_JANDBC010000002.1"/>
</dbReference>
<comment type="caution">
    <text evidence="7">The sequence shown here is derived from an EMBL/GenBank/DDBJ whole genome shotgun (WGS) entry which is preliminary data.</text>
</comment>
<evidence type="ECO:0000259" key="6">
    <source>
        <dbReference type="SMART" id="SM00646"/>
    </source>
</evidence>
<accession>A0A9X2L485</accession>
<dbReference type="Gene3D" id="2.60.40.4070">
    <property type="match status" value="1"/>
</dbReference>
<organism evidence="7 8">
    <name type="scientific">Gracilimonas sediminicola</name>
    <dbReference type="NCBI Taxonomy" id="2952158"/>
    <lineage>
        <taxon>Bacteria</taxon>
        <taxon>Pseudomonadati</taxon>
        <taxon>Balneolota</taxon>
        <taxon>Balneolia</taxon>
        <taxon>Balneolales</taxon>
        <taxon>Balneolaceae</taxon>
        <taxon>Gracilimonas</taxon>
    </lineage>
</organism>
<dbReference type="NCBIfam" id="TIGR04183">
    <property type="entry name" value="Por_Secre_tail"/>
    <property type="match status" value="1"/>
</dbReference>
<dbReference type="PANTHER" id="PTHR30404">
    <property type="entry name" value="N-ACETYLMURAMOYL-L-ALANINE AMIDASE"/>
    <property type="match status" value="1"/>
</dbReference>
<keyword evidence="3 5" id="KW-0732">Signal</keyword>
<keyword evidence="8" id="KW-1185">Reference proteome</keyword>
<dbReference type="InterPro" id="IPR032812">
    <property type="entry name" value="SbsA_Ig"/>
</dbReference>
<dbReference type="Proteomes" id="UP001139125">
    <property type="component" value="Unassembled WGS sequence"/>
</dbReference>
<dbReference type="InterPro" id="IPR026444">
    <property type="entry name" value="Secre_tail"/>
</dbReference>
<comment type="catalytic activity">
    <reaction evidence="1">
        <text>Hydrolyzes the link between N-acetylmuramoyl residues and L-amino acid residues in certain cell-wall glycopeptides.</text>
        <dbReference type="EC" id="3.5.1.28"/>
    </reaction>
</comment>
<keyword evidence="4 7" id="KW-0378">Hydrolase</keyword>
<name>A0A9X2L485_9BACT</name>
<dbReference type="InterPro" id="IPR002508">
    <property type="entry name" value="MurNAc-LAA_cat"/>
</dbReference>
<feature type="chain" id="PRO_5040874325" description="N-acetylmuramoyl-L-alanine amidase" evidence="5">
    <location>
        <begin position="22"/>
        <end position="834"/>
    </location>
</feature>
<dbReference type="GO" id="GO:0009253">
    <property type="term" value="P:peptidoglycan catabolic process"/>
    <property type="evidence" value="ECO:0007669"/>
    <property type="project" value="InterPro"/>
</dbReference>
<evidence type="ECO:0000256" key="4">
    <source>
        <dbReference type="ARBA" id="ARBA00022801"/>
    </source>
</evidence>
<dbReference type="GO" id="GO:0008745">
    <property type="term" value="F:N-acetylmuramoyl-L-alanine amidase activity"/>
    <property type="evidence" value="ECO:0007669"/>
    <property type="project" value="UniProtKB-EC"/>
</dbReference>
<dbReference type="Gene3D" id="2.60.40.1120">
    <property type="entry name" value="Carboxypeptidase-like, regulatory domain"/>
    <property type="match status" value="1"/>
</dbReference>
<dbReference type="AlphaFoldDB" id="A0A9X2L485"/>
<sequence>MKYFLSLLAFATLISTAPVKAQTVTGLEGFSIFLDPGHSQTENMGLYNYSEAEKVLRVGLALREMLLTQTDIDTVYISRTSDSQQVPLSQRDDLANATGADFFHSIHSNAGSNTANNTLFLHGGWRSNGQTVEKTPNGGKEMGDIMEIELTDAMRIPTIGNWADRNFYQGSSVDNHSNQFPYLFVNRTTNMASVLSEAGFHTNPTQQKRNLNADWKRLEAQSFFWSILEYLDVERPPVGIATGYITDTDGGLPINGAVVTVGDSTYTTDTFESLFNNYAANPGDLQNGFYYIEDLQNGPAQIIVEAEGFYTDTVDTNIISTDFTFTDVALVSNIPPFVASTSIGDDDEINPGEALLLNFSRSMDRTAVENALSLTPDVDYTLTWNSDKKLSISTANFDFESSYTLTIDSTATDKSSYAHNIDGDADGTEGDSYIVTFETGPVDIIPPAISDIRPTNTQLNELRPIISATFDEPLDTALFDNKTIEVSKSDYTVPGETVYYTIGNRSVLNFFPSERLDKSRNYTLTFSKSISDTVGNSLGSDVVRTFPTGDQDIINETVVDDFEDGISAWWEPSQSGSTDGYIPEETSLEISTTEVNLLTNSSQSMRVNYGWDTTSTANLIRQYRGSVTTPKFANDLILQTYVFGDGNGNKFRFMLRDGNGELEGSSWYTVDWLGWKLVSWDLSQDSVVAWVNGNGTLNGDLYLDSFQMTYTEGQPTTGFIVFDDLRAVEMGLATSNEPNDELLSDVPNQIELKQNYPNPFNPSTNISFGLPQQSDVNLKIYDMLGREVATVYSGVKSKGFHTIQFDASRLSSGVYIYRLVTKSGTISKKMTLLK</sequence>
<dbReference type="CDD" id="cd02696">
    <property type="entry name" value="MurNAc-LAA"/>
    <property type="match status" value="1"/>
</dbReference>
<proteinExistence type="predicted"/>
<dbReference type="SMART" id="SM00646">
    <property type="entry name" value="Ami_3"/>
    <property type="match status" value="1"/>
</dbReference>
<evidence type="ECO:0000256" key="1">
    <source>
        <dbReference type="ARBA" id="ARBA00001561"/>
    </source>
</evidence>
<evidence type="ECO:0000313" key="7">
    <source>
        <dbReference type="EMBL" id="MCP9291980.1"/>
    </source>
</evidence>
<evidence type="ECO:0000256" key="5">
    <source>
        <dbReference type="SAM" id="SignalP"/>
    </source>
</evidence>
<evidence type="ECO:0000256" key="2">
    <source>
        <dbReference type="ARBA" id="ARBA00011901"/>
    </source>
</evidence>
<gene>
    <name evidence="7" type="ORF">NM125_10370</name>
</gene>
<dbReference type="InterPro" id="IPR008969">
    <property type="entry name" value="CarboxyPept-like_regulatory"/>
</dbReference>
<dbReference type="Gene3D" id="2.60.40.3710">
    <property type="match status" value="1"/>
</dbReference>
<dbReference type="EMBL" id="JANDBC010000002">
    <property type="protein sequence ID" value="MCP9291980.1"/>
    <property type="molecule type" value="Genomic_DNA"/>
</dbReference>
<reference evidence="7" key="1">
    <citation type="submission" date="2022-06" db="EMBL/GenBank/DDBJ databases">
        <title>Gracilimonas sp. CAU 1638 isolated from sea sediment.</title>
        <authorList>
            <person name="Kim W."/>
        </authorList>
    </citation>
    <scope>NUCLEOTIDE SEQUENCE</scope>
    <source>
        <strain evidence="7">CAU 1638</strain>
    </source>
</reference>
<dbReference type="EC" id="3.5.1.28" evidence="2"/>
<evidence type="ECO:0000256" key="3">
    <source>
        <dbReference type="ARBA" id="ARBA00022729"/>
    </source>
</evidence>
<dbReference type="Gene3D" id="3.40.630.40">
    <property type="entry name" value="Zn-dependent exopeptidases"/>
    <property type="match status" value="1"/>
</dbReference>